<comment type="caution">
    <text evidence="3">The sequence shown here is derived from an EMBL/GenBank/DDBJ whole genome shotgun (WGS) entry which is preliminary data.</text>
</comment>
<reference evidence="3 4" key="1">
    <citation type="journal article" date="2018" name="Front. Plant Sci.">
        <title>Red Clover (Trifolium pratense) and Zigzag Clover (T. medium) - A Picture of Genomic Similarities and Differences.</title>
        <authorList>
            <person name="Dluhosova J."/>
            <person name="Istvanek J."/>
            <person name="Nedelnik J."/>
            <person name="Repkova J."/>
        </authorList>
    </citation>
    <scope>NUCLEOTIDE SEQUENCE [LARGE SCALE GENOMIC DNA]</scope>
    <source>
        <strain evidence="4">cv. 10/8</strain>
        <tissue evidence="3">Leaf</tissue>
    </source>
</reference>
<protein>
    <submittedName>
        <fullName evidence="3">Putative AC transposase</fullName>
    </submittedName>
</protein>
<dbReference type="PANTHER" id="PTHR23272">
    <property type="entry name" value="BED FINGER-RELATED"/>
    <property type="match status" value="1"/>
</dbReference>
<sequence>MDPRYKMKLVESTFSQIFGENAETRIRTVEDSLHELFLEYSIIQVLPFTETNFDVGNDIMMKTDAFQEVSFDGSFFPAEDGLSDIEFYISDFTANQQFKSELNEYLEEPLEPSVQEFDILGWWRINGSKYPTLCRMASDILSMP</sequence>
<proteinExistence type="predicted"/>
<dbReference type="PANTHER" id="PTHR23272:SF15">
    <property type="entry name" value="ZINC FINGER BED DOMAIN-CONTAINING PROTEIN DAYSLEEPER-LIKE"/>
    <property type="match status" value="1"/>
</dbReference>
<dbReference type="GO" id="GO:0003677">
    <property type="term" value="F:DNA binding"/>
    <property type="evidence" value="ECO:0007669"/>
    <property type="project" value="InterPro"/>
</dbReference>
<evidence type="ECO:0000259" key="2">
    <source>
        <dbReference type="Pfam" id="PF14372"/>
    </source>
</evidence>
<feature type="domain" description="hAT-like transposase RNase-H fold" evidence="2">
    <location>
        <begin position="1"/>
        <end position="40"/>
    </location>
</feature>
<keyword evidence="4" id="KW-1185">Reference proteome</keyword>
<dbReference type="InterPro" id="IPR012337">
    <property type="entry name" value="RNaseH-like_sf"/>
</dbReference>
<feature type="domain" description="HAT C-terminal dimerisation" evidence="1">
    <location>
        <begin position="101"/>
        <end position="144"/>
    </location>
</feature>
<name>A0A392PKT5_9FABA</name>
<dbReference type="Proteomes" id="UP000265520">
    <property type="component" value="Unassembled WGS sequence"/>
</dbReference>
<dbReference type="SUPFAM" id="SSF53098">
    <property type="entry name" value="Ribonuclease H-like"/>
    <property type="match status" value="1"/>
</dbReference>
<accession>A0A392PKT5</accession>
<dbReference type="EMBL" id="LXQA010084138">
    <property type="protein sequence ID" value="MCI12424.1"/>
    <property type="molecule type" value="Genomic_DNA"/>
</dbReference>
<dbReference type="GO" id="GO:0046983">
    <property type="term" value="F:protein dimerization activity"/>
    <property type="evidence" value="ECO:0007669"/>
    <property type="project" value="InterPro"/>
</dbReference>
<dbReference type="InterPro" id="IPR008906">
    <property type="entry name" value="HATC_C_dom"/>
</dbReference>
<dbReference type="Pfam" id="PF05699">
    <property type="entry name" value="Dimer_Tnp_hAT"/>
    <property type="match status" value="1"/>
</dbReference>
<evidence type="ECO:0000313" key="4">
    <source>
        <dbReference type="Proteomes" id="UP000265520"/>
    </source>
</evidence>
<evidence type="ECO:0000313" key="3">
    <source>
        <dbReference type="EMBL" id="MCI12424.1"/>
    </source>
</evidence>
<dbReference type="InterPro" id="IPR025525">
    <property type="entry name" value="hAT-like_transposase_RNase-H"/>
</dbReference>
<evidence type="ECO:0000259" key="1">
    <source>
        <dbReference type="Pfam" id="PF05699"/>
    </source>
</evidence>
<organism evidence="3 4">
    <name type="scientific">Trifolium medium</name>
    <dbReference type="NCBI Taxonomy" id="97028"/>
    <lineage>
        <taxon>Eukaryota</taxon>
        <taxon>Viridiplantae</taxon>
        <taxon>Streptophyta</taxon>
        <taxon>Embryophyta</taxon>
        <taxon>Tracheophyta</taxon>
        <taxon>Spermatophyta</taxon>
        <taxon>Magnoliopsida</taxon>
        <taxon>eudicotyledons</taxon>
        <taxon>Gunneridae</taxon>
        <taxon>Pentapetalae</taxon>
        <taxon>rosids</taxon>
        <taxon>fabids</taxon>
        <taxon>Fabales</taxon>
        <taxon>Fabaceae</taxon>
        <taxon>Papilionoideae</taxon>
        <taxon>50 kb inversion clade</taxon>
        <taxon>NPAAA clade</taxon>
        <taxon>Hologalegina</taxon>
        <taxon>IRL clade</taxon>
        <taxon>Trifolieae</taxon>
        <taxon>Trifolium</taxon>
    </lineage>
</organism>
<dbReference type="Pfam" id="PF14372">
    <property type="entry name" value="hAT-like_RNase-H"/>
    <property type="match status" value="1"/>
</dbReference>
<feature type="non-terminal residue" evidence="3">
    <location>
        <position position="144"/>
    </location>
</feature>
<dbReference type="AlphaFoldDB" id="A0A392PKT5"/>